<keyword evidence="1" id="KW-1133">Transmembrane helix</keyword>
<organism evidence="2 3">
    <name type="scientific">Halogeometricum rufum</name>
    <dbReference type="NCBI Taxonomy" id="553469"/>
    <lineage>
        <taxon>Archaea</taxon>
        <taxon>Methanobacteriati</taxon>
        <taxon>Methanobacteriota</taxon>
        <taxon>Stenosarchaea group</taxon>
        <taxon>Halobacteria</taxon>
        <taxon>Halobacteriales</taxon>
        <taxon>Haloferacaceae</taxon>
        <taxon>Halogeometricum</taxon>
    </lineage>
</organism>
<dbReference type="Proteomes" id="UP000198531">
    <property type="component" value="Unassembled WGS sequence"/>
</dbReference>
<dbReference type="STRING" id="553469.SAMN04487947_3744"/>
<keyword evidence="1" id="KW-0812">Transmembrane</keyword>
<sequence length="61" mass="6553">MLNAMHRSVTFALYQFTLALGILLMPVALLARRAGLHLPVDRAVEATGAAYERAGGNARTN</sequence>
<name>A0A1I6IVN2_9EURY</name>
<accession>A0A1I6IVN2</accession>
<evidence type="ECO:0000313" key="3">
    <source>
        <dbReference type="Proteomes" id="UP000198531"/>
    </source>
</evidence>
<keyword evidence="1" id="KW-0472">Membrane</keyword>
<protein>
    <submittedName>
        <fullName evidence="2">Uncharacterized protein</fullName>
    </submittedName>
</protein>
<gene>
    <name evidence="2" type="ORF">SAMN04487947_3744</name>
</gene>
<dbReference type="AlphaFoldDB" id="A0A1I6IVN2"/>
<feature type="transmembrane region" description="Helical" evidence="1">
    <location>
        <begin position="12"/>
        <end position="31"/>
    </location>
</feature>
<keyword evidence="3" id="KW-1185">Reference proteome</keyword>
<evidence type="ECO:0000313" key="2">
    <source>
        <dbReference type="EMBL" id="SFR70805.1"/>
    </source>
</evidence>
<dbReference type="EMBL" id="FOYT01000005">
    <property type="protein sequence ID" value="SFR70805.1"/>
    <property type="molecule type" value="Genomic_DNA"/>
</dbReference>
<dbReference type="OrthoDB" id="166747at2157"/>
<dbReference type="RefSeq" id="WP_089810501.1">
    <property type="nucleotide sequence ID" value="NZ_FOYT01000005.1"/>
</dbReference>
<evidence type="ECO:0000256" key="1">
    <source>
        <dbReference type="SAM" id="Phobius"/>
    </source>
</evidence>
<proteinExistence type="predicted"/>
<reference evidence="3" key="1">
    <citation type="submission" date="2016-10" db="EMBL/GenBank/DDBJ databases">
        <authorList>
            <person name="Varghese N."/>
            <person name="Submissions S."/>
        </authorList>
    </citation>
    <scope>NUCLEOTIDE SEQUENCE [LARGE SCALE GENOMIC DNA]</scope>
    <source>
        <strain evidence="3">CGMCC 1.7736</strain>
    </source>
</reference>